<sequence>MRGNGFRDNRYNRNSGHRPNNYRQNNSSNSNGYGYEPNYNRGGYRPNQYPNYNNVQGDMSHHGFPNSNNYQQQPMNNFQYPQNGGFFNQPPPQVKQVDVRSANKNFENNIEQGERRLNIYKKYLELSESMVKDSDEYLDAFEKCRNAYMEKEFLVILNSYIKEKTNELTRDGIYFLEFQQICKKCRFSDRNVDKAVRWLLNHRANKSRDNFLVLLQLVVRFFIMLLHRKNAENDLVRRLTNVITRLFTFLAGRNNDYKDELIEMINEFSVFFCLMKTYDRNGELVLRWNSGVSNSLLRLDKKFKKLDGNNDKSMQEEYKLLMERIAPNKKFNGDMYNKVLSNRKQINEISNKLDLSKYEKYINDCSVLNRNIKDWLYRQQEEMNHQEPILHNSFTTTPYEVTTTQNQNTSIDNRNWFEKEFYPSYSSLFLIDDNNVQYQPIDPSKYGPLEIAGEVSDDVKHYFDKYNEFLDGDIDKYQLAMSNRNENFENFMNMKKQLRDDAKKVAAEKNTPYSKHFISSLEKVDYKDPREMGRDLRNSDGTISSNGFAMFLSGNI</sequence>
<evidence type="ECO:0000313" key="3">
    <source>
        <dbReference type="WBParaSite" id="SPAL_0000289500.1"/>
    </source>
</evidence>
<keyword evidence="2" id="KW-1185">Reference proteome</keyword>
<feature type="region of interest" description="Disordered" evidence="1">
    <location>
        <begin position="1"/>
        <end position="51"/>
    </location>
</feature>
<organism evidence="2 3">
    <name type="scientific">Strongyloides papillosus</name>
    <name type="common">Intestinal threadworm</name>
    <dbReference type="NCBI Taxonomy" id="174720"/>
    <lineage>
        <taxon>Eukaryota</taxon>
        <taxon>Metazoa</taxon>
        <taxon>Ecdysozoa</taxon>
        <taxon>Nematoda</taxon>
        <taxon>Chromadorea</taxon>
        <taxon>Rhabditida</taxon>
        <taxon>Tylenchina</taxon>
        <taxon>Panagrolaimomorpha</taxon>
        <taxon>Strongyloidoidea</taxon>
        <taxon>Strongyloididae</taxon>
        <taxon>Strongyloides</taxon>
    </lineage>
</organism>
<feature type="compositionally biased region" description="Basic and acidic residues" evidence="1">
    <location>
        <begin position="1"/>
        <end position="11"/>
    </location>
</feature>
<name>A0A0N5BA26_STREA</name>
<reference evidence="3" key="1">
    <citation type="submission" date="2017-02" db="UniProtKB">
        <authorList>
            <consortium name="WormBaseParasite"/>
        </authorList>
    </citation>
    <scope>IDENTIFICATION</scope>
</reference>
<evidence type="ECO:0000313" key="2">
    <source>
        <dbReference type="Proteomes" id="UP000046392"/>
    </source>
</evidence>
<dbReference type="AlphaFoldDB" id="A0A0N5BA26"/>
<accession>A0A0N5BA26</accession>
<dbReference type="WBParaSite" id="SPAL_0000289500.1">
    <property type="protein sequence ID" value="SPAL_0000289500.1"/>
    <property type="gene ID" value="SPAL_0000289500"/>
</dbReference>
<protein>
    <submittedName>
        <fullName evidence="3">MIF4G domain-containing protein</fullName>
    </submittedName>
</protein>
<dbReference type="Proteomes" id="UP000046392">
    <property type="component" value="Unplaced"/>
</dbReference>
<feature type="compositionally biased region" description="Low complexity" evidence="1">
    <location>
        <begin position="18"/>
        <end position="40"/>
    </location>
</feature>
<evidence type="ECO:0000256" key="1">
    <source>
        <dbReference type="SAM" id="MobiDB-lite"/>
    </source>
</evidence>
<proteinExistence type="predicted"/>